<evidence type="ECO:0000256" key="3">
    <source>
        <dbReference type="ARBA" id="ARBA00022692"/>
    </source>
</evidence>
<dbReference type="Pfam" id="PF09335">
    <property type="entry name" value="VTT_dom"/>
    <property type="match status" value="1"/>
</dbReference>
<dbReference type="Proteomes" id="UP000318538">
    <property type="component" value="Chromosome"/>
</dbReference>
<dbReference type="GO" id="GO:0005886">
    <property type="term" value="C:plasma membrane"/>
    <property type="evidence" value="ECO:0007669"/>
    <property type="project" value="UniProtKB-SubCell"/>
</dbReference>
<feature type="transmembrane region" description="Helical" evidence="6">
    <location>
        <begin position="213"/>
        <end position="234"/>
    </location>
</feature>
<evidence type="ECO:0000259" key="7">
    <source>
        <dbReference type="Pfam" id="PF09335"/>
    </source>
</evidence>
<feature type="transmembrane region" description="Helical" evidence="6">
    <location>
        <begin position="183"/>
        <end position="207"/>
    </location>
</feature>
<evidence type="ECO:0000313" key="9">
    <source>
        <dbReference type="Proteomes" id="UP000318538"/>
    </source>
</evidence>
<keyword evidence="2 6" id="KW-1003">Cell membrane</keyword>
<evidence type="ECO:0000256" key="2">
    <source>
        <dbReference type="ARBA" id="ARBA00022475"/>
    </source>
</evidence>
<comment type="similarity">
    <text evidence="6">Belongs to the TVP38/TMEM64 family.</text>
</comment>
<dbReference type="InterPro" id="IPR015414">
    <property type="entry name" value="TMEM64"/>
</dbReference>
<evidence type="ECO:0000256" key="1">
    <source>
        <dbReference type="ARBA" id="ARBA00004651"/>
    </source>
</evidence>
<feature type="domain" description="VTT" evidence="7">
    <location>
        <begin position="76"/>
        <end position="201"/>
    </location>
</feature>
<sequence length="251" mass="26581">MDLTRPDSQPRKPAHTAPARLRWFRRIAPVVLVAIGVSLLATGFNAEQLRGGLAGLGSAAPVIFVITSIFLMSVMVPKTIVSVTAGALFGTFTGTSLMLVIAVTAATVNYMIGRWWLSDIANLASRSTADDGAKPTASDWLATAQSMAREAGFGFHLLLRLAPIPTMLISYSMGGSRARIGPFLAAAAVAVIPQSLWVHCGTVATMIDDPRTSGLRWASLAISVIGAIVVSIVIPRQAIQRLRQQRPASAH</sequence>
<feature type="transmembrane region" description="Helical" evidence="6">
    <location>
        <begin position="52"/>
        <end position="76"/>
    </location>
</feature>
<evidence type="ECO:0000256" key="4">
    <source>
        <dbReference type="ARBA" id="ARBA00022989"/>
    </source>
</evidence>
<reference evidence="8 9" key="1">
    <citation type="submission" date="2019-02" db="EMBL/GenBank/DDBJ databases">
        <title>Deep-cultivation of Planctomycetes and their phenomic and genomic characterization uncovers novel biology.</title>
        <authorList>
            <person name="Wiegand S."/>
            <person name="Jogler M."/>
            <person name="Boedeker C."/>
            <person name="Pinto D."/>
            <person name="Vollmers J."/>
            <person name="Rivas-Marin E."/>
            <person name="Kohn T."/>
            <person name="Peeters S.H."/>
            <person name="Heuer A."/>
            <person name="Rast P."/>
            <person name="Oberbeckmann S."/>
            <person name="Bunk B."/>
            <person name="Jeske O."/>
            <person name="Meyerdierks A."/>
            <person name="Storesund J.E."/>
            <person name="Kallscheuer N."/>
            <person name="Luecker S."/>
            <person name="Lage O.M."/>
            <person name="Pohl T."/>
            <person name="Merkel B.J."/>
            <person name="Hornburger P."/>
            <person name="Mueller R.-W."/>
            <person name="Bruemmer F."/>
            <person name="Labrenz M."/>
            <person name="Spormann A.M."/>
            <person name="Op den Camp H."/>
            <person name="Overmann J."/>
            <person name="Amann R."/>
            <person name="Jetten M.S.M."/>
            <person name="Mascher T."/>
            <person name="Medema M.H."/>
            <person name="Devos D.P."/>
            <person name="Kaster A.-K."/>
            <person name="Ovreas L."/>
            <person name="Rohde M."/>
            <person name="Galperin M.Y."/>
            <person name="Jogler C."/>
        </authorList>
    </citation>
    <scope>NUCLEOTIDE SEQUENCE [LARGE SCALE GENOMIC DNA]</scope>
    <source>
        <strain evidence="8 9">K22_7</strain>
    </source>
</reference>
<dbReference type="PANTHER" id="PTHR12677:SF59">
    <property type="entry name" value="GOLGI APPARATUS MEMBRANE PROTEIN TVP38-RELATED"/>
    <property type="match status" value="1"/>
</dbReference>
<dbReference type="PANTHER" id="PTHR12677">
    <property type="entry name" value="GOLGI APPARATUS MEMBRANE PROTEIN TVP38-RELATED"/>
    <property type="match status" value="1"/>
</dbReference>
<dbReference type="EMBL" id="CP036525">
    <property type="protein sequence ID" value="QDT02423.1"/>
    <property type="molecule type" value="Genomic_DNA"/>
</dbReference>
<feature type="transmembrane region" description="Helical" evidence="6">
    <location>
        <begin position="27"/>
        <end position="46"/>
    </location>
</feature>
<gene>
    <name evidence="8" type="ORF">K227x_07990</name>
</gene>
<evidence type="ECO:0000256" key="5">
    <source>
        <dbReference type="ARBA" id="ARBA00023136"/>
    </source>
</evidence>
<keyword evidence="4 6" id="KW-1133">Transmembrane helix</keyword>
<keyword evidence="3 6" id="KW-0812">Transmembrane</keyword>
<accession>A0A517N5M4</accession>
<dbReference type="KEGG" id="rlc:K227x_07990"/>
<dbReference type="RefSeq" id="WP_145168126.1">
    <property type="nucleotide sequence ID" value="NZ_CP036525.1"/>
</dbReference>
<protein>
    <recommendedName>
        <fullName evidence="6">TVP38/TMEM64 family membrane protein</fullName>
    </recommendedName>
</protein>
<organism evidence="8 9">
    <name type="scientific">Rubripirellula lacrimiformis</name>
    <dbReference type="NCBI Taxonomy" id="1930273"/>
    <lineage>
        <taxon>Bacteria</taxon>
        <taxon>Pseudomonadati</taxon>
        <taxon>Planctomycetota</taxon>
        <taxon>Planctomycetia</taxon>
        <taxon>Pirellulales</taxon>
        <taxon>Pirellulaceae</taxon>
        <taxon>Rubripirellula</taxon>
    </lineage>
</organism>
<dbReference type="InterPro" id="IPR032816">
    <property type="entry name" value="VTT_dom"/>
</dbReference>
<keyword evidence="5 6" id="KW-0472">Membrane</keyword>
<dbReference type="AlphaFoldDB" id="A0A517N5M4"/>
<keyword evidence="9" id="KW-1185">Reference proteome</keyword>
<feature type="transmembrane region" description="Helical" evidence="6">
    <location>
        <begin position="88"/>
        <end position="112"/>
    </location>
</feature>
<name>A0A517N5M4_9BACT</name>
<proteinExistence type="inferred from homology"/>
<dbReference type="OrthoDB" id="292332at2"/>
<evidence type="ECO:0000256" key="6">
    <source>
        <dbReference type="RuleBase" id="RU366058"/>
    </source>
</evidence>
<comment type="subcellular location">
    <subcellularLocation>
        <location evidence="1 6">Cell membrane</location>
        <topology evidence="1 6">Multi-pass membrane protein</topology>
    </subcellularLocation>
</comment>
<evidence type="ECO:0000313" key="8">
    <source>
        <dbReference type="EMBL" id="QDT02423.1"/>
    </source>
</evidence>